<comment type="caution">
    <text evidence="2">The sequence shown here is derived from an EMBL/GenBank/DDBJ whole genome shotgun (WGS) entry which is preliminary data.</text>
</comment>
<dbReference type="InterPro" id="IPR047801">
    <property type="entry name" value="Peptidase_C45"/>
</dbReference>
<keyword evidence="2" id="KW-0012">Acyltransferase</keyword>
<organism evidence="2 3">
    <name type="scientific">Chungangia koreensis</name>
    <dbReference type="NCBI Taxonomy" id="752657"/>
    <lineage>
        <taxon>Bacteria</taxon>
        <taxon>Bacillati</taxon>
        <taxon>Bacillota</taxon>
        <taxon>Bacilli</taxon>
        <taxon>Lactobacillales</taxon>
        <taxon>Chungangia</taxon>
    </lineage>
</organism>
<protein>
    <submittedName>
        <fullName evidence="2">C45 family autoproteolytic acyltransferase/hydrolase</fullName>
    </submittedName>
</protein>
<dbReference type="Pfam" id="PF03417">
    <property type="entry name" value="AAT"/>
    <property type="match status" value="1"/>
</dbReference>
<dbReference type="InterPro" id="IPR047794">
    <property type="entry name" value="C45_proenzyme-like"/>
</dbReference>
<accession>A0ABV8X182</accession>
<reference evidence="3" key="1">
    <citation type="journal article" date="2019" name="Int. J. Syst. Evol. Microbiol.">
        <title>The Global Catalogue of Microorganisms (GCM) 10K type strain sequencing project: providing services to taxonomists for standard genome sequencing and annotation.</title>
        <authorList>
            <consortium name="The Broad Institute Genomics Platform"/>
            <consortium name="The Broad Institute Genome Sequencing Center for Infectious Disease"/>
            <person name="Wu L."/>
            <person name="Ma J."/>
        </authorList>
    </citation>
    <scope>NUCLEOTIDE SEQUENCE [LARGE SCALE GENOMIC DNA]</scope>
    <source>
        <strain evidence="3">CCUG 59778</strain>
    </source>
</reference>
<dbReference type="CDD" id="cd01935">
    <property type="entry name" value="Ntn_CGH_like"/>
    <property type="match status" value="1"/>
</dbReference>
<feature type="domain" description="Peptidase C45 hydrolase" evidence="1">
    <location>
        <begin position="101"/>
        <end position="310"/>
    </location>
</feature>
<gene>
    <name evidence="2" type="ORF">ACFOZY_00225</name>
</gene>
<dbReference type="Proteomes" id="UP001595817">
    <property type="component" value="Unassembled WGS sequence"/>
</dbReference>
<dbReference type="NCBIfam" id="NF040521">
    <property type="entry name" value="C45_proenzyme"/>
    <property type="match status" value="1"/>
</dbReference>
<evidence type="ECO:0000313" key="3">
    <source>
        <dbReference type="Proteomes" id="UP001595817"/>
    </source>
</evidence>
<dbReference type="SUPFAM" id="SSF56235">
    <property type="entry name" value="N-terminal nucleophile aminohydrolases (Ntn hydrolases)"/>
    <property type="match status" value="1"/>
</dbReference>
<proteinExistence type="predicted"/>
<dbReference type="RefSeq" id="WP_378150981.1">
    <property type="nucleotide sequence ID" value="NZ_JBHSEC010000001.1"/>
</dbReference>
<evidence type="ECO:0000259" key="1">
    <source>
        <dbReference type="Pfam" id="PF03417"/>
    </source>
</evidence>
<dbReference type="EMBL" id="JBHSEC010000001">
    <property type="protein sequence ID" value="MFC4408849.1"/>
    <property type="molecule type" value="Genomic_DNA"/>
</dbReference>
<dbReference type="PANTHER" id="PTHR34180">
    <property type="entry name" value="PEPTIDASE C45"/>
    <property type="match status" value="1"/>
</dbReference>
<dbReference type="InterPro" id="IPR029055">
    <property type="entry name" value="Ntn_hydrolases_N"/>
</dbReference>
<keyword evidence="3" id="KW-1185">Reference proteome</keyword>
<keyword evidence="2" id="KW-0808">Transferase</keyword>
<dbReference type="PANTHER" id="PTHR34180:SF1">
    <property type="entry name" value="BETA-ALANYL-DOPAMINE_CARCININE HYDROLASE"/>
    <property type="match status" value="1"/>
</dbReference>
<name>A0ABV8X182_9LACT</name>
<sequence length="342" mass="37978">MSLLTVNILQIRDSSFMIGAQSGKWIQTKPILNTFELITKPEIDVSEMQSIFASLAPHLLDELDGLAQSLGITSDKAAALFSGYDVPKTEAMGCTAFITPDYYVRNYDFSPSLYDGVFSLIQPEKAFATAGYNLQVLGRHDGVNDKGLVCGLHFVSNDDYRTGISAWTAVRIVLDTCASVEDAIRVLTKIPHAACYNFSLADREGNLAVVEATPEGVKVRAGEKSLTCVNHFQDSDLQNKNRPHIEGSIQRNNFLNDLVYEDLNQHELFTTFADLDSPLFFTDYDELFGTLHTFSYSFKDSKILTALAQSTNVLEINFEDWVKGMNIPERLVTGIIEEGSKI</sequence>
<dbReference type="GO" id="GO:0016746">
    <property type="term" value="F:acyltransferase activity"/>
    <property type="evidence" value="ECO:0007669"/>
    <property type="project" value="UniProtKB-KW"/>
</dbReference>
<evidence type="ECO:0000313" key="2">
    <source>
        <dbReference type="EMBL" id="MFC4408849.1"/>
    </source>
</evidence>
<dbReference type="Gene3D" id="3.60.60.10">
    <property type="entry name" value="Penicillin V Acylase, Chain A"/>
    <property type="match status" value="1"/>
</dbReference>
<dbReference type="InterPro" id="IPR005079">
    <property type="entry name" value="Peptidase_C45_hydrolase"/>
</dbReference>